<feature type="compositionally biased region" description="Polar residues" evidence="1">
    <location>
        <begin position="61"/>
        <end position="80"/>
    </location>
</feature>
<feature type="non-terminal residue" evidence="2">
    <location>
        <position position="80"/>
    </location>
</feature>
<evidence type="ECO:0000256" key="1">
    <source>
        <dbReference type="SAM" id="MobiDB-lite"/>
    </source>
</evidence>
<dbReference type="EMBL" id="CAJOBI010140551">
    <property type="protein sequence ID" value="CAF4765944.1"/>
    <property type="molecule type" value="Genomic_DNA"/>
</dbReference>
<reference evidence="2" key="1">
    <citation type="submission" date="2021-02" db="EMBL/GenBank/DDBJ databases">
        <authorList>
            <person name="Nowell W R."/>
        </authorList>
    </citation>
    <scope>NUCLEOTIDE SEQUENCE</scope>
</reference>
<dbReference type="AlphaFoldDB" id="A0A8S2Z3J6"/>
<dbReference type="Proteomes" id="UP000676336">
    <property type="component" value="Unassembled WGS sequence"/>
</dbReference>
<feature type="compositionally biased region" description="Polar residues" evidence="1">
    <location>
        <begin position="1"/>
        <end position="16"/>
    </location>
</feature>
<dbReference type="Proteomes" id="UP000681720">
    <property type="component" value="Unassembled WGS sequence"/>
</dbReference>
<dbReference type="EMBL" id="CAJOBJ010103315">
    <property type="protein sequence ID" value="CAF4598073.1"/>
    <property type="molecule type" value="Genomic_DNA"/>
</dbReference>
<protein>
    <submittedName>
        <fullName evidence="2">Uncharacterized protein</fullName>
    </submittedName>
</protein>
<feature type="region of interest" description="Disordered" evidence="1">
    <location>
        <begin position="1"/>
        <end position="34"/>
    </location>
</feature>
<feature type="region of interest" description="Disordered" evidence="1">
    <location>
        <begin position="59"/>
        <end position="80"/>
    </location>
</feature>
<accession>A0A8S2Z3J6</accession>
<evidence type="ECO:0000313" key="2">
    <source>
        <dbReference type="EMBL" id="CAF4598073.1"/>
    </source>
</evidence>
<feature type="non-terminal residue" evidence="2">
    <location>
        <position position="1"/>
    </location>
</feature>
<proteinExistence type="predicted"/>
<organism evidence="2 4">
    <name type="scientific">Rotaria magnacalcarata</name>
    <dbReference type="NCBI Taxonomy" id="392030"/>
    <lineage>
        <taxon>Eukaryota</taxon>
        <taxon>Metazoa</taxon>
        <taxon>Spiralia</taxon>
        <taxon>Gnathifera</taxon>
        <taxon>Rotifera</taxon>
        <taxon>Eurotatoria</taxon>
        <taxon>Bdelloidea</taxon>
        <taxon>Philodinida</taxon>
        <taxon>Philodinidae</taxon>
        <taxon>Rotaria</taxon>
    </lineage>
</organism>
<evidence type="ECO:0000313" key="4">
    <source>
        <dbReference type="Proteomes" id="UP000681720"/>
    </source>
</evidence>
<name>A0A8S2Z3J6_9BILA</name>
<comment type="caution">
    <text evidence="2">The sequence shown here is derived from an EMBL/GenBank/DDBJ whole genome shotgun (WGS) entry which is preliminary data.</text>
</comment>
<gene>
    <name evidence="2" type="ORF">GIL414_LOCUS38798</name>
    <name evidence="3" type="ORF">SMN809_LOCUS45736</name>
</gene>
<evidence type="ECO:0000313" key="3">
    <source>
        <dbReference type="EMBL" id="CAF4765944.1"/>
    </source>
</evidence>
<sequence length="80" mass="9102">NIKHSPQQQGFLSVVNNKKDNNPSPIVQLKKPSNGKWSTAHIHIAWMIFNNEQRQRDKLNLLNQTNKARTPSTLPSSQST</sequence>